<organism evidence="2 3">
    <name type="scientific">Stylosanthes scabra</name>
    <dbReference type="NCBI Taxonomy" id="79078"/>
    <lineage>
        <taxon>Eukaryota</taxon>
        <taxon>Viridiplantae</taxon>
        <taxon>Streptophyta</taxon>
        <taxon>Embryophyta</taxon>
        <taxon>Tracheophyta</taxon>
        <taxon>Spermatophyta</taxon>
        <taxon>Magnoliopsida</taxon>
        <taxon>eudicotyledons</taxon>
        <taxon>Gunneridae</taxon>
        <taxon>Pentapetalae</taxon>
        <taxon>rosids</taxon>
        <taxon>fabids</taxon>
        <taxon>Fabales</taxon>
        <taxon>Fabaceae</taxon>
        <taxon>Papilionoideae</taxon>
        <taxon>50 kb inversion clade</taxon>
        <taxon>dalbergioids sensu lato</taxon>
        <taxon>Dalbergieae</taxon>
        <taxon>Pterocarpus clade</taxon>
        <taxon>Stylosanthes</taxon>
    </lineage>
</organism>
<comment type="caution">
    <text evidence="2">The sequence shown here is derived from an EMBL/GenBank/DDBJ whole genome shotgun (WGS) entry which is preliminary data.</text>
</comment>
<evidence type="ECO:0000256" key="1">
    <source>
        <dbReference type="SAM" id="MobiDB-lite"/>
    </source>
</evidence>
<feature type="compositionally biased region" description="Polar residues" evidence="1">
    <location>
        <begin position="8"/>
        <end position="24"/>
    </location>
</feature>
<protein>
    <submittedName>
        <fullName evidence="2">Uncharacterized protein</fullName>
    </submittedName>
</protein>
<evidence type="ECO:0000313" key="3">
    <source>
        <dbReference type="Proteomes" id="UP001341840"/>
    </source>
</evidence>
<dbReference type="Proteomes" id="UP001341840">
    <property type="component" value="Unassembled WGS sequence"/>
</dbReference>
<accession>A0ABU6QBJ0</accession>
<reference evidence="2 3" key="1">
    <citation type="journal article" date="2023" name="Plants (Basel)">
        <title>Bridging the Gap: Combining Genomics and Transcriptomics Approaches to Understand Stylosanthes scabra, an Orphan Legume from the Brazilian Caatinga.</title>
        <authorList>
            <person name="Ferreira-Neto J.R.C."/>
            <person name="da Silva M.D."/>
            <person name="Binneck E."/>
            <person name="de Melo N.F."/>
            <person name="da Silva R.H."/>
            <person name="de Melo A.L.T.M."/>
            <person name="Pandolfi V."/>
            <person name="Bustamante F.O."/>
            <person name="Brasileiro-Vidal A.C."/>
            <person name="Benko-Iseppon A.M."/>
        </authorList>
    </citation>
    <scope>NUCLEOTIDE SEQUENCE [LARGE SCALE GENOMIC DNA]</scope>
    <source>
        <tissue evidence="2">Leaves</tissue>
    </source>
</reference>
<feature type="region of interest" description="Disordered" evidence="1">
    <location>
        <begin position="1"/>
        <end position="58"/>
    </location>
</feature>
<name>A0ABU6QBJ0_9FABA</name>
<sequence length="58" mass="6432">MDEPQPSPSNSSGGANTPTQQQQGKRVATRIQARRHEDNPLTENYSDIASKELPPVDW</sequence>
<evidence type="ECO:0000313" key="2">
    <source>
        <dbReference type="EMBL" id="MED6109116.1"/>
    </source>
</evidence>
<proteinExistence type="predicted"/>
<keyword evidence="3" id="KW-1185">Reference proteome</keyword>
<gene>
    <name evidence="2" type="ORF">PIB30_030666</name>
</gene>
<dbReference type="EMBL" id="JASCZI010000129">
    <property type="protein sequence ID" value="MED6109116.1"/>
    <property type="molecule type" value="Genomic_DNA"/>
</dbReference>